<dbReference type="PANTHER" id="PTHR14344">
    <property type="entry name" value="WD REPEAT PROTEIN"/>
    <property type="match status" value="1"/>
</dbReference>
<feature type="compositionally biased region" description="Basic and acidic residues" evidence="17">
    <location>
        <begin position="1260"/>
        <end position="1276"/>
    </location>
</feature>
<evidence type="ECO:0000256" key="18">
    <source>
        <dbReference type="SAM" id="Phobius"/>
    </source>
</evidence>
<dbReference type="PROSITE" id="PS50801">
    <property type="entry name" value="STAS"/>
    <property type="match status" value="2"/>
</dbReference>
<dbReference type="InterPro" id="IPR018045">
    <property type="entry name" value="S04_transporter_CS"/>
</dbReference>
<feature type="repeat" description="WD" evidence="15">
    <location>
        <begin position="277"/>
        <end position="307"/>
    </location>
</feature>
<evidence type="ECO:0000256" key="9">
    <source>
        <dbReference type="ARBA" id="ARBA00023136"/>
    </source>
</evidence>
<dbReference type="PROSITE" id="PS50082">
    <property type="entry name" value="WD_REPEATS_2"/>
    <property type="match status" value="4"/>
</dbReference>
<dbReference type="InterPro" id="IPR011547">
    <property type="entry name" value="SLC26A/SulP_dom"/>
</dbReference>
<feature type="repeat" description="WD" evidence="15">
    <location>
        <begin position="1035"/>
        <end position="1058"/>
    </location>
</feature>
<dbReference type="InterPro" id="IPR001902">
    <property type="entry name" value="SLC26A/SulP_fam"/>
</dbReference>
<dbReference type="PROSITE" id="PS50294">
    <property type="entry name" value="WD_REPEATS_REGION"/>
    <property type="match status" value="1"/>
</dbReference>
<dbReference type="Gene3D" id="3.30.750.24">
    <property type="entry name" value="STAS domain"/>
    <property type="match status" value="2"/>
</dbReference>
<comment type="subcellular location">
    <subcellularLocation>
        <location evidence="2">Cytoplasm</location>
    </subcellularLocation>
    <subcellularLocation>
        <location evidence="1">Membrane</location>
        <topology evidence="1">Multi-pass membrane protein</topology>
    </subcellularLocation>
</comment>
<dbReference type="EMBL" id="VEVO01000010">
    <property type="protein sequence ID" value="KAF0036806.1"/>
    <property type="molecule type" value="Genomic_DNA"/>
</dbReference>
<keyword evidence="9 18" id="KW-0472">Membrane</keyword>
<keyword evidence="6" id="KW-0819">tRNA processing</keyword>
<accession>A0A6A4SNT1</accession>
<dbReference type="Pfam" id="PF00400">
    <property type="entry name" value="WD40"/>
    <property type="match status" value="3"/>
</dbReference>
<reference evidence="20 21" key="1">
    <citation type="submission" date="2019-06" db="EMBL/GenBank/DDBJ databases">
        <title>Draft genomes of female and male turbot (Scophthalmus maximus).</title>
        <authorList>
            <person name="Xu H."/>
            <person name="Xu X.-W."/>
            <person name="Shao C."/>
            <person name="Chen S."/>
        </authorList>
    </citation>
    <scope>NUCLEOTIDE SEQUENCE [LARGE SCALE GENOMIC DNA]</scope>
    <source>
        <strain evidence="20">Ysfricsl-2016a</strain>
        <tissue evidence="20">Blood</tissue>
    </source>
</reference>
<evidence type="ECO:0000256" key="15">
    <source>
        <dbReference type="PROSITE-ProRule" id="PRU00221"/>
    </source>
</evidence>
<gene>
    <name evidence="20" type="ORF">F2P81_012118</name>
</gene>
<evidence type="ECO:0000259" key="19">
    <source>
        <dbReference type="PROSITE" id="PS50801"/>
    </source>
</evidence>
<dbReference type="InterPro" id="IPR001680">
    <property type="entry name" value="WD40_rpt"/>
</dbReference>
<sequence>METAALVAPVTALEFLQDAFLLTGEGPLLTVYSLRPRPKASASLSVLQHYRIHGARPRGRAAVPGQSSATGTYEEKKHGLSSTTEPNFHDLAVFGGKAVRLVRLHVDLQGGDHLHLEILGPLMELQDWALDVRWLSGHKDSLLCVALAHNSALLLDVSTGTALVLRSCLEGCLLYSALLLVDKSWADAVLVGGTVFNQLVLWKPGDGEAEGYSKCKAPVERRLLGHSGVIFNISYLQERGWLASASDDRSVRVWGVGVLGGPGGKIGDLNPTCLRVLYGHQARVFSVRLSPGKVFSAGEDGACLAWDWAGGGKVVRTLKGHRAGGVRALAVSEATGDEERWVATGGADGGVRLWRLKETEESKEETEEAVTENLTDLKFPDHVMPKGVCVAGEEYENASWSQSKFVVCTDQGSVFQHRNGQWDILWQGTPDFQSYCVMETVSINVKDSTAKVNVCAVGNLSGSIQVFPISHPQSGILLTGGSGKIHSLIWQEGEACMCLLASGAEGLVYRWCIDVRLNENCSLSINANPLPPFLLPPCAKRWLLAAVCLHSRSQEALWVCGDRRGSLLLFQEEGKVVQKADDDAQADEGLVTGMEQSQDAENGRDGAGDCSIMEQREKNEIPELQLQPLSCLFGVHGKQGVTSVCEYQGLLYSTGRDGCVRVFRVQLTPPEKPEEIRKNSAGKTLEDREQLQLDVLRVQRACKGMEWLERVLFLPPEIPEEEGVGEECENHSKTKQSFRGEDLQADNKAREARFVIAGFHAIHFVVWDPVRQERLFAVPCGGGHRSWILWPSHKRVWPGYGALVFIKHGAVMASRPPGEEPTWAGRTERTGGWGLREGIHGRGIGCVCRLGRIDRTGNDAATTGDVTATERERGHWEVVVTGGEDTSLSVLAVHPNSGHVKVLSVITDHISSIRTVAAVKHPAGQSKPQSLSVLLFSAGGRAQMCCYRLLIGWDGQRLVPCCQVIQVASHRLDERWEKRRNRHKTVKMDPETRFFSVSEAKHRIDLLWEAFYHQRCVLSVATCSLEDEKGNRYKLLFSAATDGKIAVWDLTEASSSTDTSINAAAPPFPCLDIPAHQSGINSVAVWAEKLALKQDCCLVTIASGGDDGQLTVSTIRVQYPGDGKTRGSREFSQISEAQISSPTQFPPSNKLQIHLHAHSHIPLAHAAPVTAIKLLTPGIMFSTSSDQRVCLWRVCSTGISHRRTLCSHVADAAGLAVWEGQMIDKDEGDEKRNTTFESEEEIAVWRGEGIRTGLETEGEEGGRFYKETDDEAKGGEPVKAASETSDEREWEKRNQTESDSVAKRESEANTESGSRDCCESRKKGEKTGWVLVCGQGLQLFRVRNTKMLTEERFKREKRQVNHRVIVLGLVQFGLMVTHLSEPLVRGYTTGAAFHIILSQLKYCFGISHVRHSGPLSLIYEPEQKDIAFVELEAEPEPSHPRAIILDLSPVNFLDTVGVKALQNIQRDYGQIGIEVVLAGCQTEVVDNVQTGGFFSDKVTKSCLFATIHDAVLYCFVLEMSRERLPVIGSSRSKTADCRGHRGVSADGSEWTAPSPGGRTHTQWARELFLPALSVALVGFSFLSAMGSVFAHKHGYSVDPSQDLLALGLSNTIGGMFQCFAVSCSFSRSMIQDSIGVKSQMAGLVSALMILTILLKIGHLFEQLPKLVWVVSLMSTLTFNLDLGLPVAIVFSLLTLIYRTQHPDSLLGSRAQLGQLHGLCGHDGALQGMAYALLASVPPVFGLYSSFYPVLIYFIFGTSKHISIGTFAVISVMIGGVTERLAPDSDFMIWDNVTNSSNVDIISRDAERVRVATAVTFLAGIFQILLGLVKFGFVVTYLSEPLVRGYTTGAAIHVIVSQLKYTFGISPVRYSGPLSLIYTVLEMCYLIPETNIGTLVVSIVTIISLILTKELNAYLSKKIPVPIPVELLAVIIGTVVSWQVNLGEKYGVDVVGIIPSGFQPPVFPEVSLFGQVIGDAFALSVVGYGIAISLGRIFALKYGYKVDSNQELIALGLSNSFGGIFQCFAISCSMSRSMVQESTGGKTQVAGALSAIVILFIVLWIGALFEDLPKAVLAAIIYVNLHGMMKQFLDIPVLWKKNKVDAAIWVATFILTVLLNPDIGLAASIGFSMLTVIFRTQLPTYSLLGQIPGTDIYRPLEDYNQVTQVPGILVFRSSATLYFANAEMYQDAVGKKSGIDIAKILSAKKKQEAKRERIEKENAKKAKKKGVNMEPEQKDIAFVELEAEPEPSHPRAIILDLSPVNFLDTVGVKALQNIQRDYGQIGIEVVLAGCQTGVVDNLQTGGFFSDKVTNSCLFATIHDAVLYCQSARAQEEGAAMTQF</sequence>
<keyword evidence="16" id="KW-0175">Coiled coil</keyword>
<evidence type="ECO:0000256" key="17">
    <source>
        <dbReference type="SAM" id="MobiDB-lite"/>
    </source>
</evidence>
<feature type="repeat" description="WD" evidence="15">
    <location>
        <begin position="223"/>
        <end position="254"/>
    </location>
</feature>
<dbReference type="Proteomes" id="UP000438429">
    <property type="component" value="Unassembled WGS sequence"/>
</dbReference>
<dbReference type="InterPro" id="IPR036513">
    <property type="entry name" value="STAS_dom_sf"/>
</dbReference>
<feature type="transmembrane region" description="Helical" evidence="18">
    <location>
        <begin position="2046"/>
        <end position="2064"/>
    </location>
</feature>
<dbReference type="SUPFAM" id="SSF50978">
    <property type="entry name" value="WD40 repeat-like"/>
    <property type="match status" value="2"/>
</dbReference>
<evidence type="ECO:0000256" key="10">
    <source>
        <dbReference type="ARBA" id="ARBA00038255"/>
    </source>
</evidence>
<dbReference type="InterPro" id="IPR015943">
    <property type="entry name" value="WD40/YVTN_repeat-like_dom_sf"/>
</dbReference>
<evidence type="ECO:0000256" key="13">
    <source>
        <dbReference type="ARBA" id="ARBA00045751"/>
    </source>
</evidence>
<keyword evidence="5 18" id="KW-0812">Transmembrane</keyword>
<feature type="region of interest" description="Disordered" evidence="17">
    <location>
        <begin position="58"/>
        <end position="83"/>
    </location>
</feature>
<dbReference type="InterPro" id="IPR002645">
    <property type="entry name" value="STAS_dom"/>
</dbReference>
<evidence type="ECO:0000313" key="20">
    <source>
        <dbReference type="EMBL" id="KAF0036806.1"/>
    </source>
</evidence>
<comment type="function">
    <text evidence="13">Together with methyltransferase FTSJ1, methylates the 2'-O-ribose of nucleotides at position 34 of the tRNA anticodon loop of substrate tRNAs. Required for the correct positioning of the substrate tRNA for methylation. Required to suppress amino acid starvation-induced autophagy. Enhances the STK11/LKB1-induced cell growth suppression activity.</text>
</comment>
<dbReference type="GO" id="GO:0005737">
    <property type="term" value="C:cytoplasm"/>
    <property type="evidence" value="ECO:0007669"/>
    <property type="project" value="UniProtKB-SubCell"/>
</dbReference>
<feature type="transmembrane region" description="Helical" evidence="18">
    <location>
        <begin position="2007"/>
        <end position="2026"/>
    </location>
</feature>
<evidence type="ECO:0000256" key="14">
    <source>
        <dbReference type="ARBA" id="ARBA00047056"/>
    </source>
</evidence>
<feature type="transmembrane region" description="Helical" evidence="18">
    <location>
        <begin position="1884"/>
        <end position="1906"/>
    </location>
</feature>
<feature type="transmembrane region" description="Helical" evidence="18">
    <location>
        <begin position="1730"/>
        <end position="1755"/>
    </location>
</feature>
<protein>
    <recommendedName>
        <fullName evidence="11">tRNA (34-2'-O)-methyltransferase regulator WDR6</fullName>
    </recommendedName>
    <alternativeName>
        <fullName evidence="12">WD repeat-containing protein 6</fullName>
    </alternativeName>
</protein>
<evidence type="ECO:0000256" key="11">
    <source>
        <dbReference type="ARBA" id="ARBA00040154"/>
    </source>
</evidence>
<feature type="compositionally biased region" description="Basic and acidic residues" evidence="17">
    <location>
        <begin position="728"/>
        <end position="742"/>
    </location>
</feature>
<evidence type="ECO:0000256" key="8">
    <source>
        <dbReference type="ARBA" id="ARBA00022989"/>
    </source>
</evidence>
<dbReference type="SUPFAM" id="SSF52091">
    <property type="entry name" value="SpoIIaa-like"/>
    <property type="match status" value="2"/>
</dbReference>
<organism evidence="20 21">
    <name type="scientific">Scophthalmus maximus</name>
    <name type="common">Turbot</name>
    <name type="synonym">Psetta maxima</name>
    <dbReference type="NCBI Taxonomy" id="52904"/>
    <lineage>
        <taxon>Eukaryota</taxon>
        <taxon>Metazoa</taxon>
        <taxon>Chordata</taxon>
        <taxon>Craniata</taxon>
        <taxon>Vertebrata</taxon>
        <taxon>Euteleostomi</taxon>
        <taxon>Actinopterygii</taxon>
        <taxon>Neopterygii</taxon>
        <taxon>Teleostei</taxon>
        <taxon>Neoteleostei</taxon>
        <taxon>Acanthomorphata</taxon>
        <taxon>Carangaria</taxon>
        <taxon>Pleuronectiformes</taxon>
        <taxon>Pleuronectoidei</taxon>
        <taxon>Scophthalmidae</taxon>
        <taxon>Scophthalmus</taxon>
    </lineage>
</organism>
<evidence type="ECO:0000256" key="6">
    <source>
        <dbReference type="ARBA" id="ARBA00022694"/>
    </source>
</evidence>
<dbReference type="NCBIfam" id="TIGR00815">
    <property type="entry name" value="sulP"/>
    <property type="match status" value="1"/>
</dbReference>
<dbReference type="InterPro" id="IPR051973">
    <property type="entry name" value="tRNA_Anticodon_Mtase-Reg"/>
</dbReference>
<feature type="coiled-coil region" evidence="16">
    <location>
        <begin position="2196"/>
        <end position="2223"/>
    </location>
</feature>
<keyword evidence="4 15" id="KW-0853">WD repeat</keyword>
<feature type="domain" description="STAS" evidence="19">
    <location>
        <begin position="2157"/>
        <end position="2323"/>
    </location>
</feature>
<feature type="region of interest" description="Disordered" evidence="17">
    <location>
        <begin position="1247"/>
        <end position="1320"/>
    </location>
</feature>
<dbReference type="Pfam" id="PF00916">
    <property type="entry name" value="Sulfate_transp"/>
    <property type="match status" value="3"/>
</dbReference>
<feature type="transmembrane region" description="Helical" evidence="18">
    <location>
        <begin position="2108"/>
        <end position="2133"/>
    </location>
</feature>
<dbReference type="Pfam" id="PF01740">
    <property type="entry name" value="STAS"/>
    <property type="match status" value="2"/>
</dbReference>
<keyword evidence="8 18" id="KW-1133">Transmembrane helix</keyword>
<name>A0A6A4SNT1_SCOMX</name>
<evidence type="ECO:0000256" key="12">
    <source>
        <dbReference type="ARBA" id="ARBA00041816"/>
    </source>
</evidence>
<dbReference type="PROSITE" id="PS01130">
    <property type="entry name" value="SLC26A"/>
    <property type="match status" value="1"/>
</dbReference>
<keyword evidence="3" id="KW-0963">Cytoplasm</keyword>
<feature type="transmembrane region" description="Helical" evidence="18">
    <location>
        <begin position="1666"/>
        <end position="1697"/>
    </location>
</feature>
<evidence type="ECO:0000256" key="5">
    <source>
        <dbReference type="ARBA" id="ARBA00022692"/>
    </source>
</evidence>
<feature type="transmembrane region" description="Helical" evidence="18">
    <location>
        <begin position="1918"/>
        <end position="1939"/>
    </location>
</feature>
<feature type="repeat" description="WD" evidence="15">
    <location>
        <begin position="342"/>
        <end position="364"/>
    </location>
</feature>
<feature type="compositionally biased region" description="Basic and acidic residues" evidence="17">
    <location>
        <begin position="1285"/>
        <end position="1320"/>
    </location>
</feature>
<evidence type="ECO:0000256" key="7">
    <source>
        <dbReference type="ARBA" id="ARBA00022737"/>
    </source>
</evidence>
<dbReference type="InterPro" id="IPR036322">
    <property type="entry name" value="WD40_repeat_dom_sf"/>
</dbReference>
<feature type="transmembrane region" description="Helical" evidence="18">
    <location>
        <begin position="1810"/>
        <end position="1837"/>
    </location>
</feature>
<evidence type="ECO:0000256" key="4">
    <source>
        <dbReference type="ARBA" id="ARBA00022574"/>
    </source>
</evidence>
<keyword evidence="7" id="KW-0677">Repeat</keyword>
<dbReference type="GO" id="GO:0030488">
    <property type="term" value="P:tRNA methylation"/>
    <property type="evidence" value="ECO:0007669"/>
    <property type="project" value="TreeGrafter"/>
</dbReference>
<feature type="transmembrane region" description="Helical" evidence="18">
    <location>
        <begin position="1975"/>
        <end position="1995"/>
    </location>
</feature>
<dbReference type="SMART" id="SM00320">
    <property type="entry name" value="WD40"/>
    <property type="match status" value="7"/>
</dbReference>
<dbReference type="PANTHER" id="PTHR14344:SF3">
    <property type="entry name" value="WD REPEAT-CONTAINING PROTEIN 6"/>
    <property type="match status" value="1"/>
</dbReference>
<dbReference type="CDD" id="cd07042">
    <property type="entry name" value="STAS_SulP_like_sulfate_transporter"/>
    <property type="match status" value="2"/>
</dbReference>
<evidence type="ECO:0000256" key="2">
    <source>
        <dbReference type="ARBA" id="ARBA00004496"/>
    </source>
</evidence>
<feature type="domain" description="STAS" evidence="19">
    <location>
        <begin position="1405"/>
        <end position="1514"/>
    </location>
</feature>
<comment type="subunit">
    <text evidence="14">Interacts with FTSJ1; the interaction is direct, and required for 2'-O-methylation of position 34 in substrate tRNAs. Interacts with IRS4. Interacts with STK11/LKB1.</text>
</comment>
<evidence type="ECO:0000256" key="16">
    <source>
        <dbReference type="SAM" id="Coils"/>
    </source>
</evidence>
<dbReference type="GO" id="GO:0016020">
    <property type="term" value="C:membrane"/>
    <property type="evidence" value="ECO:0007669"/>
    <property type="project" value="UniProtKB-SubCell"/>
</dbReference>
<feature type="region of interest" description="Disordered" evidence="17">
    <location>
        <begin position="723"/>
        <end position="742"/>
    </location>
</feature>
<evidence type="ECO:0000256" key="3">
    <source>
        <dbReference type="ARBA" id="ARBA00022490"/>
    </source>
</evidence>
<proteinExistence type="inferred from homology"/>
<comment type="similarity">
    <text evidence="10">Belongs to the WD repeat WDR6 family.</text>
</comment>
<dbReference type="GO" id="GO:0008271">
    <property type="term" value="F:secondary active sulfate transmembrane transporter activity"/>
    <property type="evidence" value="ECO:0007669"/>
    <property type="project" value="InterPro"/>
</dbReference>
<evidence type="ECO:0000256" key="1">
    <source>
        <dbReference type="ARBA" id="ARBA00004141"/>
    </source>
</evidence>
<feature type="transmembrane region" description="Helical" evidence="18">
    <location>
        <begin position="1567"/>
        <end position="1591"/>
    </location>
</feature>
<comment type="caution">
    <text evidence="20">The sequence shown here is derived from an EMBL/GenBank/DDBJ whole genome shotgun (WGS) entry which is preliminary data.</text>
</comment>
<feature type="transmembrane region" description="Helical" evidence="18">
    <location>
        <begin position="1641"/>
        <end position="1660"/>
    </location>
</feature>
<evidence type="ECO:0000313" key="21">
    <source>
        <dbReference type="Proteomes" id="UP000438429"/>
    </source>
</evidence>
<dbReference type="Gene3D" id="2.130.10.10">
    <property type="entry name" value="YVTN repeat-like/Quinoprotein amine dehydrogenase"/>
    <property type="match status" value="2"/>
</dbReference>
<feature type="transmembrane region" description="Helical" evidence="18">
    <location>
        <begin position="1603"/>
        <end position="1621"/>
    </location>
</feature>